<keyword evidence="3" id="KW-1185">Reference proteome</keyword>
<protein>
    <submittedName>
        <fullName evidence="2">Uncharacterized protein</fullName>
    </submittedName>
</protein>
<evidence type="ECO:0000256" key="1">
    <source>
        <dbReference type="SAM" id="MobiDB-lite"/>
    </source>
</evidence>
<accession>A0A4C1WQI7</accession>
<name>A0A4C1WQI7_EUMVA</name>
<dbReference type="EMBL" id="BGZK01000606">
    <property type="protein sequence ID" value="GBP52599.1"/>
    <property type="molecule type" value="Genomic_DNA"/>
</dbReference>
<feature type="compositionally biased region" description="Basic and acidic residues" evidence="1">
    <location>
        <begin position="1"/>
        <end position="18"/>
    </location>
</feature>
<proteinExistence type="predicted"/>
<dbReference type="AlphaFoldDB" id="A0A4C1WQI7"/>
<comment type="caution">
    <text evidence="2">The sequence shown here is derived from an EMBL/GenBank/DDBJ whole genome shotgun (WGS) entry which is preliminary data.</text>
</comment>
<feature type="region of interest" description="Disordered" evidence="1">
    <location>
        <begin position="1"/>
        <end position="35"/>
    </location>
</feature>
<organism evidence="2 3">
    <name type="scientific">Eumeta variegata</name>
    <name type="common">Bagworm moth</name>
    <name type="synonym">Eumeta japonica</name>
    <dbReference type="NCBI Taxonomy" id="151549"/>
    <lineage>
        <taxon>Eukaryota</taxon>
        <taxon>Metazoa</taxon>
        <taxon>Ecdysozoa</taxon>
        <taxon>Arthropoda</taxon>
        <taxon>Hexapoda</taxon>
        <taxon>Insecta</taxon>
        <taxon>Pterygota</taxon>
        <taxon>Neoptera</taxon>
        <taxon>Endopterygota</taxon>
        <taxon>Lepidoptera</taxon>
        <taxon>Glossata</taxon>
        <taxon>Ditrysia</taxon>
        <taxon>Tineoidea</taxon>
        <taxon>Psychidae</taxon>
        <taxon>Oiketicinae</taxon>
        <taxon>Eumeta</taxon>
    </lineage>
</organism>
<gene>
    <name evidence="2" type="ORF">EVAR_35789_1</name>
</gene>
<evidence type="ECO:0000313" key="3">
    <source>
        <dbReference type="Proteomes" id="UP000299102"/>
    </source>
</evidence>
<sequence length="104" mass="11882">MDQTHIERKTGNGIENRRRSGSRAGQKGDRNRLAVGQVKGEGTERLLNTCSQIEKASTKSIEQTVKWTHHRDEYDFGEKPEISDNDLEHRIMYSAPKPHSAHEI</sequence>
<evidence type="ECO:0000313" key="2">
    <source>
        <dbReference type="EMBL" id="GBP52599.1"/>
    </source>
</evidence>
<reference evidence="2 3" key="1">
    <citation type="journal article" date="2019" name="Commun. Biol.">
        <title>The bagworm genome reveals a unique fibroin gene that provides high tensile strength.</title>
        <authorList>
            <person name="Kono N."/>
            <person name="Nakamura H."/>
            <person name="Ohtoshi R."/>
            <person name="Tomita M."/>
            <person name="Numata K."/>
            <person name="Arakawa K."/>
        </authorList>
    </citation>
    <scope>NUCLEOTIDE SEQUENCE [LARGE SCALE GENOMIC DNA]</scope>
</reference>
<dbReference type="Proteomes" id="UP000299102">
    <property type="component" value="Unassembled WGS sequence"/>
</dbReference>